<evidence type="ECO:0000313" key="2">
    <source>
        <dbReference type="EMBL" id="JAO06239.1"/>
    </source>
</evidence>
<accession>A0A0S7EMM5</accession>
<dbReference type="AlphaFoldDB" id="A0A0S7EMM5"/>
<sequence>MNLSHFSQMKSKSLLPQTIKLGFHGGFSSESCLFGTVSDAGGVTVSAWLLLLLLSSVASCQIALPPCRSHGAGKRPEKAGRLRQRPKNAKQERAKRAKRAVLPNEHSRNPENVKFNTCMHVCRNTSMTLKHLLAAKVTFNA</sequence>
<evidence type="ECO:0000256" key="1">
    <source>
        <dbReference type="SAM" id="MobiDB-lite"/>
    </source>
</evidence>
<proteinExistence type="predicted"/>
<feature type="region of interest" description="Disordered" evidence="1">
    <location>
        <begin position="68"/>
        <end position="109"/>
    </location>
</feature>
<protein>
    <submittedName>
        <fullName evidence="2">PPUP7948</fullName>
    </submittedName>
</protein>
<organism evidence="2">
    <name type="scientific">Poeciliopsis prolifica</name>
    <name type="common">blackstripe livebearer</name>
    <dbReference type="NCBI Taxonomy" id="188132"/>
    <lineage>
        <taxon>Eukaryota</taxon>
        <taxon>Metazoa</taxon>
        <taxon>Chordata</taxon>
        <taxon>Craniata</taxon>
        <taxon>Vertebrata</taxon>
        <taxon>Euteleostomi</taxon>
        <taxon>Actinopterygii</taxon>
        <taxon>Neopterygii</taxon>
        <taxon>Teleostei</taxon>
        <taxon>Neoteleostei</taxon>
        <taxon>Acanthomorphata</taxon>
        <taxon>Ovalentaria</taxon>
        <taxon>Atherinomorphae</taxon>
        <taxon>Cyprinodontiformes</taxon>
        <taxon>Poeciliidae</taxon>
        <taxon>Poeciliinae</taxon>
        <taxon>Poeciliopsis</taxon>
    </lineage>
</organism>
<dbReference type="EMBL" id="GBYX01475437">
    <property type="protein sequence ID" value="JAO06239.1"/>
    <property type="molecule type" value="Transcribed_RNA"/>
</dbReference>
<gene>
    <name evidence="2" type="primary">PPUP7948</name>
</gene>
<name>A0A0S7EMM5_9TELE</name>
<reference evidence="2" key="1">
    <citation type="submission" date="2014-12" db="EMBL/GenBank/DDBJ databases">
        <title>Parallel Evolution in Life History Adaptation Evident in the Tissue-Specific Poeciliopsis prolifica transcriptome.</title>
        <authorList>
            <person name="Jue N.K."/>
            <person name="Foley R.J."/>
            <person name="Obergfell C."/>
            <person name="Reznick D.N."/>
            <person name="O'Neill R.J."/>
            <person name="O'Neill M.J."/>
        </authorList>
    </citation>
    <scope>NUCLEOTIDE SEQUENCE</scope>
</reference>